<dbReference type="EMBL" id="ARYI01000012">
    <property type="protein sequence ID" value="KCZ90535.1"/>
    <property type="molecule type" value="Genomic_DNA"/>
</dbReference>
<dbReference type="InterPro" id="IPR055170">
    <property type="entry name" value="GFO_IDH_MocA-like_dom"/>
</dbReference>
<keyword evidence="1" id="KW-0560">Oxidoreductase</keyword>
<dbReference type="Gene3D" id="3.40.50.720">
    <property type="entry name" value="NAD(P)-binding Rossmann-like Domain"/>
    <property type="match status" value="1"/>
</dbReference>
<dbReference type="InterPro" id="IPR000683">
    <property type="entry name" value="Gfo/Idh/MocA-like_OxRdtase_N"/>
</dbReference>
<dbReference type="SUPFAM" id="SSF51735">
    <property type="entry name" value="NAD(P)-binding Rossmann-fold domains"/>
    <property type="match status" value="1"/>
</dbReference>
<dbReference type="RefSeq" id="WP_011647180.1">
    <property type="nucleotide sequence ID" value="NZ_ARYI01000012.1"/>
</dbReference>
<feature type="domain" description="GFO/IDH/MocA-like oxidoreductase" evidence="3">
    <location>
        <begin position="139"/>
        <end position="275"/>
    </location>
</feature>
<protein>
    <submittedName>
        <fullName evidence="4">NAD-binding oxidoreductase</fullName>
    </submittedName>
</protein>
<dbReference type="GO" id="GO:0016491">
    <property type="term" value="F:oxidoreductase activity"/>
    <property type="evidence" value="ECO:0007669"/>
    <property type="project" value="UniProtKB-KW"/>
</dbReference>
<comment type="caution">
    <text evidence="4">The sequence shown here is derived from an EMBL/GenBank/DDBJ whole genome shotgun (WGS) entry which is preliminary data.</text>
</comment>
<dbReference type="PANTHER" id="PTHR43818:SF11">
    <property type="entry name" value="BCDNA.GH03377"/>
    <property type="match status" value="1"/>
</dbReference>
<organism evidence="4 5">
    <name type="scientific">Hyphomonas hirschiana VP5</name>
    <dbReference type="NCBI Taxonomy" id="1280951"/>
    <lineage>
        <taxon>Bacteria</taxon>
        <taxon>Pseudomonadati</taxon>
        <taxon>Pseudomonadota</taxon>
        <taxon>Alphaproteobacteria</taxon>
        <taxon>Hyphomonadales</taxon>
        <taxon>Hyphomonadaceae</taxon>
        <taxon>Hyphomonas</taxon>
    </lineage>
</organism>
<dbReference type="SUPFAM" id="SSF55347">
    <property type="entry name" value="Glyceraldehyde-3-phosphate dehydrogenase-like, C-terminal domain"/>
    <property type="match status" value="1"/>
</dbReference>
<proteinExistence type="predicted"/>
<dbReference type="Pfam" id="PF22725">
    <property type="entry name" value="GFO_IDH_MocA_C3"/>
    <property type="match status" value="1"/>
</dbReference>
<evidence type="ECO:0000256" key="1">
    <source>
        <dbReference type="ARBA" id="ARBA00023002"/>
    </source>
</evidence>
<dbReference type="InterPro" id="IPR036291">
    <property type="entry name" value="NAD(P)-bd_dom_sf"/>
</dbReference>
<dbReference type="Pfam" id="PF01408">
    <property type="entry name" value="GFO_IDH_MocA"/>
    <property type="match status" value="1"/>
</dbReference>
<reference evidence="4 5" key="1">
    <citation type="submission" date="2013-04" db="EMBL/GenBank/DDBJ databases">
        <title>Hyphomonas hirschiana VP5 Genome Sequencing.</title>
        <authorList>
            <person name="Lai Q."/>
            <person name="Shao Z."/>
        </authorList>
    </citation>
    <scope>NUCLEOTIDE SEQUENCE [LARGE SCALE GENOMIC DNA]</scope>
    <source>
        <strain evidence="4 5">VP5</strain>
    </source>
</reference>
<evidence type="ECO:0000313" key="4">
    <source>
        <dbReference type="EMBL" id="KCZ90535.1"/>
    </source>
</evidence>
<name>A0A059FIS5_9PROT</name>
<evidence type="ECO:0000313" key="5">
    <source>
        <dbReference type="Proteomes" id="UP000025061"/>
    </source>
</evidence>
<dbReference type="OrthoDB" id="9815825at2"/>
<dbReference type="PATRIC" id="fig|1280951.3.peg.2697"/>
<dbReference type="PANTHER" id="PTHR43818">
    <property type="entry name" value="BCDNA.GH03377"/>
    <property type="match status" value="1"/>
</dbReference>
<feature type="domain" description="Gfo/Idh/MocA-like oxidoreductase N-terminal" evidence="2">
    <location>
        <begin position="6"/>
        <end position="127"/>
    </location>
</feature>
<keyword evidence="5" id="KW-1185">Reference proteome</keyword>
<evidence type="ECO:0000259" key="2">
    <source>
        <dbReference type="Pfam" id="PF01408"/>
    </source>
</evidence>
<dbReference type="Proteomes" id="UP000025061">
    <property type="component" value="Unassembled WGS sequence"/>
</dbReference>
<dbReference type="GO" id="GO:0000166">
    <property type="term" value="F:nucleotide binding"/>
    <property type="evidence" value="ECO:0007669"/>
    <property type="project" value="InterPro"/>
</dbReference>
<gene>
    <name evidence="4" type="ORF">HHI_13390</name>
</gene>
<evidence type="ECO:0000259" key="3">
    <source>
        <dbReference type="Pfam" id="PF22725"/>
    </source>
</evidence>
<dbReference type="InterPro" id="IPR050463">
    <property type="entry name" value="Gfo/Idh/MocA_oxidrdct_glycsds"/>
</dbReference>
<sequence>MTRTYNIALIGTGYIGKTHAIAYQGVNVVFPETPRLVRKLVIDINEEAGRTFANQFGFEGFSTNWRDAITRTDIDIVAIATPNYLHAEMAIAALEHGKHVYCEKPLAVTVEDAAAMAAAAALYPGRTLVGYNYLCNPIVQLAKQLISEGRIGKPLFFRGVNDEDYMADPQTPHSWRCERHKAGPGTLGDLATHLISMSEFLMGEITDVSGHLYTAHTTRPSPSDVEVQLPVENDDIVSMVVSYKSGARGELSSSRIAWGRKNRLAFEIHGERGSILFDQERLNELELYSSGGPAHSNGFQKILAGPAHEPYGAFIKSTGHQLGFNDLKIIEVRNLLVGLESESRSYPAFEDALRVEQVINSVLRSADAGQSVNI</sequence>
<dbReference type="AlphaFoldDB" id="A0A059FIS5"/>
<dbReference type="Gene3D" id="3.30.360.10">
    <property type="entry name" value="Dihydrodipicolinate Reductase, domain 2"/>
    <property type="match status" value="1"/>
</dbReference>
<accession>A0A059FIS5</accession>